<dbReference type="AlphaFoldDB" id="B6H7N7"/>
<dbReference type="HOGENOM" id="CLU_1310486_0_0_1"/>
<proteinExistence type="predicted"/>
<evidence type="ECO:0000313" key="2">
    <source>
        <dbReference type="Proteomes" id="UP000000724"/>
    </source>
</evidence>
<gene>
    <name evidence="1" type="ORF">Pc16g03320</name>
    <name evidence="1" type="ORF">PCH_Pc16g03320</name>
</gene>
<protein>
    <submittedName>
        <fullName evidence="1">Uncharacterized protein</fullName>
    </submittedName>
</protein>
<organism evidence="1 2">
    <name type="scientific">Penicillium rubens (strain ATCC 28089 / DSM 1075 / NRRL 1951 / Wisconsin 54-1255)</name>
    <name type="common">Penicillium chrysogenum</name>
    <dbReference type="NCBI Taxonomy" id="500485"/>
    <lineage>
        <taxon>Eukaryota</taxon>
        <taxon>Fungi</taxon>
        <taxon>Dikarya</taxon>
        <taxon>Ascomycota</taxon>
        <taxon>Pezizomycotina</taxon>
        <taxon>Eurotiomycetes</taxon>
        <taxon>Eurotiomycetidae</taxon>
        <taxon>Eurotiales</taxon>
        <taxon>Aspergillaceae</taxon>
        <taxon>Penicillium</taxon>
        <taxon>Penicillium chrysogenum species complex</taxon>
    </lineage>
</organism>
<name>B6H7N7_PENRW</name>
<evidence type="ECO:0000313" key="1">
    <source>
        <dbReference type="EMBL" id="CAP93002.1"/>
    </source>
</evidence>
<keyword evidence="2" id="KW-1185">Reference proteome</keyword>
<dbReference type="EMBL" id="AM920431">
    <property type="protein sequence ID" value="CAP93002.1"/>
    <property type="molecule type" value="Genomic_DNA"/>
</dbReference>
<dbReference type="Proteomes" id="UP000000724">
    <property type="component" value="Contig Pc00c16"/>
</dbReference>
<dbReference type="VEuPathDB" id="FungiDB:PCH_Pc16g03320"/>
<accession>B6H7N7</accession>
<reference evidence="1 2" key="1">
    <citation type="journal article" date="2008" name="Nat. Biotechnol.">
        <title>Genome sequencing and analysis of the filamentous fungus Penicillium chrysogenum.</title>
        <authorList>
            <person name="van den Berg M.A."/>
            <person name="Albang R."/>
            <person name="Albermann K."/>
            <person name="Badger J.H."/>
            <person name="Daran J.-M."/>
            <person name="Driessen A.J.M."/>
            <person name="Garcia-Estrada C."/>
            <person name="Fedorova N.D."/>
            <person name="Harris D.M."/>
            <person name="Heijne W.H.M."/>
            <person name="Joardar V.S."/>
            <person name="Kiel J.A.K.W."/>
            <person name="Kovalchuk A."/>
            <person name="Martin J.F."/>
            <person name="Nierman W.C."/>
            <person name="Nijland J.G."/>
            <person name="Pronk J.T."/>
            <person name="Roubos J.A."/>
            <person name="van der Klei I.J."/>
            <person name="van Peij N.N.M.E."/>
            <person name="Veenhuis M."/>
            <person name="von Doehren H."/>
            <person name="Wagner C."/>
            <person name="Wortman J.R."/>
            <person name="Bovenberg R.A.L."/>
        </authorList>
    </citation>
    <scope>NUCLEOTIDE SEQUENCE [LARGE SCALE GENOMIC DNA]</scope>
    <source>
        <strain evidence="2">ATCC 28089 / DSM 1075 / NRRL 1951 / Wisconsin 54-1255</strain>
    </source>
</reference>
<sequence length="210" mass="23555">MRSVVNAQYLPSQFVEPVSGSLIPTSRLVGIIVVIKGWEYQERTGDQGLRRVDGREGYLGLMREVDERGESAVWKRVLQSRRSSSRKKSGTMCAGSQHIRRETVIRTHHEYRYEGTVFRIVRWLNPSRAFTALSSPQLVQVDYWCLQPGGLGITSFTSFQGWNNPGERTSPKSHTSKVGCTGTYKQVSGYGLPSGSDYACIRNIGTENEC</sequence>